<dbReference type="PANTHER" id="PTHR33476:SF7">
    <property type="entry name" value="EMB|CAB62613.1"/>
    <property type="match status" value="1"/>
</dbReference>
<feature type="coiled-coil region" evidence="1">
    <location>
        <begin position="324"/>
        <end position="351"/>
    </location>
</feature>
<evidence type="ECO:0000256" key="2">
    <source>
        <dbReference type="SAM" id="MobiDB-lite"/>
    </source>
</evidence>
<dbReference type="AlphaFoldDB" id="A0AAD5IQ47"/>
<keyword evidence="4" id="KW-1185">Reference proteome</keyword>
<evidence type="ECO:0000313" key="4">
    <source>
        <dbReference type="Proteomes" id="UP001064489"/>
    </source>
</evidence>
<feature type="region of interest" description="Disordered" evidence="2">
    <location>
        <begin position="455"/>
        <end position="485"/>
    </location>
</feature>
<feature type="region of interest" description="Disordered" evidence="2">
    <location>
        <begin position="584"/>
        <end position="603"/>
    </location>
</feature>
<feature type="compositionally biased region" description="Basic and acidic residues" evidence="2">
    <location>
        <begin position="455"/>
        <end position="469"/>
    </location>
</feature>
<reference evidence="3" key="1">
    <citation type="journal article" date="2022" name="Plant J.">
        <title>Strategies of tolerance reflected in two North American maple genomes.</title>
        <authorList>
            <person name="McEvoy S.L."/>
            <person name="Sezen U.U."/>
            <person name="Trouern-Trend A."/>
            <person name="McMahon S.M."/>
            <person name="Schaberg P.G."/>
            <person name="Yang J."/>
            <person name="Wegrzyn J.L."/>
            <person name="Swenson N.G."/>
        </authorList>
    </citation>
    <scope>NUCLEOTIDE SEQUENCE</scope>
    <source>
        <strain evidence="3">91603</strain>
    </source>
</reference>
<dbReference type="Proteomes" id="UP001064489">
    <property type="component" value="Chromosome 8"/>
</dbReference>
<dbReference type="EMBL" id="JAJSOW010000103">
    <property type="protein sequence ID" value="KAI9174224.1"/>
    <property type="molecule type" value="Genomic_DNA"/>
</dbReference>
<sequence length="716" mass="80625">MDKWVVAAAAAAGYMVKYWQNLSRDRDSSLELSSKDSNFEKPEPSCPLRRLARRKKLDKDASIDRRKILDHRNADMCELDGVSAAEVASASGYDGEIQESLSNSDFYNLLSLSGLPPEFLASDNLIENELGNGHSDDSSANPCICEMSSFRVSARKRNSLRTKHSYWHTVKPLTSLESCLVSQLYQKHSEMEEYVLSSLPSSSTPTMRPLFVTDGNRIISRANGGFQSARIRIDDVKLHKEAYLEKNEIVLGVPPLPKVGSLHLPKKMKFKSGKGRCGRLSSCNKFGDGSYFHSQAGSQDVAVLFCLGISIGIMSSFIANKREIDKLKEYLKRTENLVQDLQEELEMKDSMTVKELANENYGSQDTCDNSFHDSEPMCFFPEKNVDKSRKHDDEEICDEKAESDSMSKIEAELEAELERMGLNINASSLERRLSDFVELDPDFVADFAQGDLRPDMIDKPIVDQPDSNKDASGTSKTPSGNYAVSPRGLTLRLHEVIQSRLEERVMELEAALENSQRKVQLLESEHKNSWKKFSSSELRYSSAKESPVAQEYNSMAEPLVMNLSGEALDAYNEAYEELMKINEHEEEESTSGIHENNHQAGFHPFDRSVSRVQNGKVNGSLPHLTHNEEETWKDLYSSQGKISEEDSLRVEELLDVGASGDENSDCDDEMEKQLIKQIVEKTKKGSPVVLNAQRVLFLMDEDELCDETKEIYAVYR</sequence>
<organism evidence="3 4">
    <name type="scientific">Acer negundo</name>
    <name type="common">Box elder</name>
    <dbReference type="NCBI Taxonomy" id="4023"/>
    <lineage>
        <taxon>Eukaryota</taxon>
        <taxon>Viridiplantae</taxon>
        <taxon>Streptophyta</taxon>
        <taxon>Embryophyta</taxon>
        <taxon>Tracheophyta</taxon>
        <taxon>Spermatophyta</taxon>
        <taxon>Magnoliopsida</taxon>
        <taxon>eudicotyledons</taxon>
        <taxon>Gunneridae</taxon>
        <taxon>Pentapetalae</taxon>
        <taxon>rosids</taxon>
        <taxon>malvids</taxon>
        <taxon>Sapindales</taxon>
        <taxon>Sapindaceae</taxon>
        <taxon>Hippocastanoideae</taxon>
        <taxon>Acereae</taxon>
        <taxon>Acer</taxon>
    </lineage>
</organism>
<name>A0AAD5IQ47_ACENE</name>
<proteinExistence type="predicted"/>
<accession>A0AAD5IQ47</accession>
<dbReference type="GO" id="GO:0008356">
    <property type="term" value="P:asymmetric cell division"/>
    <property type="evidence" value="ECO:0007669"/>
    <property type="project" value="InterPro"/>
</dbReference>
<evidence type="ECO:0000256" key="1">
    <source>
        <dbReference type="SAM" id="Coils"/>
    </source>
</evidence>
<gene>
    <name evidence="3" type="ORF">LWI28_014059</name>
</gene>
<protein>
    <submittedName>
        <fullName evidence="3">Uncharacterized protein</fullName>
    </submittedName>
</protein>
<dbReference type="InterPro" id="IPR040348">
    <property type="entry name" value="POLAR-like"/>
</dbReference>
<feature type="coiled-coil region" evidence="1">
    <location>
        <begin position="498"/>
        <end position="525"/>
    </location>
</feature>
<keyword evidence="1" id="KW-0175">Coiled coil</keyword>
<reference evidence="3" key="2">
    <citation type="submission" date="2023-02" db="EMBL/GenBank/DDBJ databases">
        <authorList>
            <person name="Swenson N.G."/>
            <person name="Wegrzyn J.L."/>
            <person name="Mcevoy S.L."/>
        </authorList>
    </citation>
    <scope>NUCLEOTIDE SEQUENCE</scope>
    <source>
        <strain evidence="3">91603</strain>
        <tissue evidence="3">Leaf</tissue>
    </source>
</reference>
<evidence type="ECO:0000313" key="3">
    <source>
        <dbReference type="EMBL" id="KAI9174224.1"/>
    </source>
</evidence>
<dbReference type="PANTHER" id="PTHR33476">
    <property type="entry name" value="EMB|CAB62613.1"/>
    <property type="match status" value="1"/>
</dbReference>
<comment type="caution">
    <text evidence="3">The sequence shown here is derived from an EMBL/GenBank/DDBJ whole genome shotgun (WGS) entry which is preliminary data.</text>
</comment>
<feature type="compositionally biased region" description="Polar residues" evidence="2">
    <location>
        <begin position="470"/>
        <end position="482"/>
    </location>
</feature>